<dbReference type="Proteomes" id="UP001501444">
    <property type="component" value="Unassembled WGS sequence"/>
</dbReference>
<organism evidence="3 4">
    <name type="scientific">Dactylosporangium salmoneum</name>
    <dbReference type="NCBI Taxonomy" id="53361"/>
    <lineage>
        <taxon>Bacteria</taxon>
        <taxon>Bacillati</taxon>
        <taxon>Actinomycetota</taxon>
        <taxon>Actinomycetes</taxon>
        <taxon>Micromonosporales</taxon>
        <taxon>Micromonosporaceae</taxon>
        <taxon>Dactylosporangium</taxon>
    </lineage>
</organism>
<dbReference type="InterPro" id="IPR011050">
    <property type="entry name" value="Pectin_lyase_fold/virulence"/>
</dbReference>
<evidence type="ECO:0000313" key="3">
    <source>
        <dbReference type="EMBL" id="GAA2372836.1"/>
    </source>
</evidence>
<accession>A0ABN3H980</accession>
<dbReference type="Gene3D" id="2.160.20.10">
    <property type="entry name" value="Single-stranded right-handed beta-helix, Pectin lyase-like"/>
    <property type="match status" value="1"/>
</dbReference>
<protein>
    <recommendedName>
        <fullName evidence="2">Periplasmic copper-binding protein NosD beta helix domain-containing protein</fullName>
    </recommendedName>
</protein>
<dbReference type="EMBL" id="BAAARV010000074">
    <property type="protein sequence ID" value="GAA2372836.1"/>
    <property type="molecule type" value="Genomic_DNA"/>
</dbReference>
<keyword evidence="4" id="KW-1185">Reference proteome</keyword>
<evidence type="ECO:0000256" key="1">
    <source>
        <dbReference type="SAM" id="SignalP"/>
    </source>
</evidence>
<keyword evidence="1" id="KW-0732">Signal</keyword>
<feature type="chain" id="PRO_5045036932" description="Periplasmic copper-binding protein NosD beta helix domain-containing protein" evidence="1">
    <location>
        <begin position="23"/>
        <end position="371"/>
    </location>
</feature>
<feature type="signal peptide" evidence="1">
    <location>
        <begin position="1"/>
        <end position="22"/>
    </location>
</feature>
<evidence type="ECO:0000259" key="2">
    <source>
        <dbReference type="Pfam" id="PF05048"/>
    </source>
</evidence>
<gene>
    <name evidence="3" type="ORF">GCM10010170_075240</name>
</gene>
<proteinExistence type="predicted"/>
<dbReference type="InterPro" id="IPR007742">
    <property type="entry name" value="NosD_dom"/>
</dbReference>
<dbReference type="SMART" id="SM00710">
    <property type="entry name" value="PbH1"/>
    <property type="match status" value="7"/>
</dbReference>
<evidence type="ECO:0000313" key="4">
    <source>
        <dbReference type="Proteomes" id="UP001501444"/>
    </source>
</evidence>
<comment type="caution">
    <text evidence="3">The sequence shown here is derived from an EMBL/GenBank/DDBJ whole genome shotgun (WGS) entry which is preliminary data.</text>
</comment>
<reference evidence="3 4" key="1">
    <citation type="journal article" date="2019" name="Int. J. Syst. Evol. Microbiol.">
        <title>The Global Catalogue of Microorganisms (GCM) 10K type strain sequencing project: providing services to taxonomists for standard genome sequencing and annotation.</title>
        <authorList>
            <consortium name="The Broad Institute Genomics Platform"/>
            <consortium name="The Broad Institute Genome Sequencing Center for Infectious Disease"/>
            <person name="Wu L."/>
            <person name="Ma J."/>
        </authorList>
    </citation>
    <scope>NUCLEOTIDE SEQUENCE [LARGE SCALE GENOMIC DNA]</scope>
    <source>
        <strain evidence="3 4">JCM 3272</strain>
    </source>
</reference>
<name>A0ABN3H980_9ACTN</name>
<dbReference type="InterPro" id="IPR006626">
    <property type="entry name" value="PbH1"/>
</dbReference>
<dbReference type="InterPro" id="IPR012334">
    <property type="entry name" value="Pectin_lyas_fold"/>
</dbReference>
<feature type="domain" description="Periplasmic copper-binding protein NosD beta helix" evidence="2">
    <location>
        <begin position="180"/>
        <end position="300"/>
    </location>
</feature>
<dbReference type="RefSeq" id="WP_344617388.1">
    <property type="nucleotide sequence ID" value="NZ_BAAARV010000074.1"/>
</dbReference>
<sequence>MRKISRFAPRILVAAAVGAAFAAVPATGALANPLCGSTITASVTLTADLTCAGDALIVGAAGVTVNLGGYNIIGTGTGTAVRSSSANDVTVTNGGISGFTQGFYGFLSQRQTLRNLHISDGVGIKLLNASDSTILSTTVTNAQVQVQASTGVMLSHDTLDHAPLTAFEANTFKVTLSGLTDGAVSIGESNSVKLTTSTFTRAPISYSTASKNILIQGNTIQGAAEGVRINASSTGGQILGNTFTGNTIGVRTTVPDLAPVSGTVISGNTFTGNTAAGVLFEVSSTTGGTASVSGNSFIGNGLVGGVNDRLGRPLADGAHFATVAGAAVTVANNLTQGNGRYGIFADPSTVIDGGGNDSTGDPLGCSGVVCI</sequence>
<dbReference type="SUPFAM" id="SSF51126">
    <property type="entry name" value="Pectin lyase-like"/>
    <property type="match status" value="1"/>
</dbReference>
<dbReference type="Pfam" id="PF05048">
    <property type="entry name" value="NosD"/>
    <property type="match status" value="1"/>
</dbReference>